<reference evidence="1 2" key="1">
    <citation type="journal article" date="2018" name="Sci. Rep.">
        <title>Characterisation of pathogen-specific regions and novel effector candidates in Fusarium oxysporum f. sp. cepae.</title>
        <authorList>
            <person name="Armitage A.D."/>
            <person name="Taylor A."/>
            <person name="Sobczyk M.K."/>
            <person name="Baxter L."/>
            <person name="Greenfield B.P."/>
            <person name="Bates H.J."/>
            <person name="Wilson F."/>
            <person name="Jackson A.C."/>
            <person name="Ott S."/>
            <person name="Harrison R.J."/>
            <person name="Clarkson J.P."/>
        </authorList>
    </citation>
    <scope>NUCLEOTIDE SEQUENCE [LARGE SCALE GENOMIC DNA]</scope>
    <source>
        <strain evidence="1 2">Fo_A13</strain>
    </source>
</reference>
<protein>
    <submittedName>
        <fullName evidence="1">Uncharacterized protein</fullName>
    </submittedName>
</protein>
<evidence type="ECO:0000313" key="2">
    <source>
        <dbReference type="Proteomes" id="UP000285084"/>
    </source>
</evidence>
<accession>A0A420M9U9</accession>
<sequence length="49" mass="5516">MGALNGLRQWTIKVYWPWYKKHVLKIGQVDTRPAQVEGDAEMDSGTAGL</sequence>
<name>A0A420M9U9_FUSOX</name>
<dbReference type="Proteomes" id="UP000285084">
    <property type="component" value="Unassembled WGS sequence"/>
</dbReference>
<dbReference type="VEuPathDB" id="FungiDB:HZS61_004450"/>
<dbReference type="AlphaFoldDB" id="A0A420M9U9"/>
<dbReference type="EMBL" id="MRCX01000579">
    <property type="protein sequence ID" value="RKK63429.1"/>
    <property type="molecule type" value="Genomic_DNA"/>
</dbReference>
<proteinExistence type="predicted"/>
<gene>
    <name evidence="1" type="ORF">BFJ69_g16899</name>
</gene>
<evidence type="ECO:0000313" key="1">
    <source>
        <dbReference type="EMBL" id="RKK63429.1"/>
    </source>
</evidence>
<comment type="caution">
    <text evidence="1">The sequence shown here is derived from an EMBL/GenBank/DDBJ whole genome shotgun (WGS) entry which is preliminary data.</text>
</comment>
<organism evidence="1 2">
    <name type="scientific">Fusarium oxysporum</name>
    <name type="common">Fusarium vascular wilt</name>
    <dbReference type="NCBI Taxonomy" id="5507"/>
    <lineage>
        <taxon>Eukaryota</taxon>
        <taxon>Fungi</taxon>
        <taxon>Dikarya</taxon>
        <taxon>Ascomycota</taxon>
        <taxon>Pezizomycotina</taxon>
        <taxon>Sordariomycetes</taxon>
        <taxon>Hypocreomycetidae</taxon>
        <taxon>Hypocreales</taxon>
        <taxon>Nectriaceae</taxon>
        <taxon>Fusarium</taxon>
        <taxon>Fusarium oxysporum species complex</taxon>
    </lineage>
</organism>